<proteinExistence type="predicted"/>
<sequence>MKKVILASVAAVAIIGSTAVYAEHRHHHHHRMSTEDRAAFVDAKIAAVKAGLKLTPEQEKMWPPVEAAVRDFAKQRIAMANARASERDARRAARDQKGSQDGKPATADQARDPMVRLRDRADRMAETAAGLKKIADAADPLYKSLDDGQKRRLTMLTRMGGHHGWRGRSFERGLDGDRFDRDRGPGRDRGAGDSERL</sequence>
<feature type="region of interest" description="Disordered" evidence="1">
    <location>
        <begin position="81"/>
        <end position="115"/>
    </location>
</feature>
<gene>
    <name evidence="3" type="ORF">YH63_013005</name>
</gene>
<dbReference type="OrthoDB" id="8451554at2"/>
<evidence type="ECO:0000313" key="3">
    <source>
        <dbReference type="EMBL" id="TKT72265.1"/>
    </source>
</evidence>
<dbReference type="RefSeq" id="WP_046827238.1">
    <property type="nucleotide sequence ID" value="NZ_LBIA02000001.1"/>
</dbReference>
<feature type="compositionally biased region" description="Basic and acidic residues" evidence="1">
    <location>
        <begin position="84"/>
        <end position="100"/>
    </location>
</feature>
<feature type="compositionally biased region" description="Basic and acidic residues" evidence="1">
    <location>
        <begin position="168"/>
        <end position="197"/>
    </location>
</feature>
<dbReference type="GO" id="GO:0042597">
    <property type="term" value="C:periplasmic space"/>
    <property type="evidence" value="ECO:0007669"/>
    <property type="project" value="InterPro"/>
</dbReference>
<organism evidence="3 4">
    <name type="scientific">Afipia massiliensis</name>
    <dbReference type="NCBI Taxonomy" id="211460"/>
    <lineage>
        <taxon>Bacteria</taxon>
        <taxon>Pseudomonadati</taxon>
        <taxon>Pseudomonadota</taxon>
        <taxon>Alphaproteobacteria</taxon>
        <taxon>Hyphomicrobiales</taxon>
        <taxon>Nitrobacteraceae</taxon>
        <taxon>Afipia</taxon>
    </lineage>
</organism>
<dbReference type="AlphaFoldDB" id="A0A4U6BRU0"/>
<keyword evidence="4" id="KW-1185">Reference proteome</keyword>
<dbReference type="InterPro" id="IPR012899">
    <property type="entry name" value="LTXXQ"/>
</dbReference>
<comment type="caution">
    <text evidence="3">The sequence shown here is derived from an EMBL/GenBank/DDBJ whole genome shotgun (WGS) entry which is preliminary data.</text>
</comment>
<accession>A0A4U6BRU0</accession>
<feature type="signal peptide" evidence="2">
    <location>
        <begin position="1"/>
        <end position="22"/>
    </location>
</feature>
<feature type="chain" id="PRO_5020421032" description="LTXXQ motif family protein" evidence="2">
    <location>
        <begin position="23"/>
        <end position="197"/>
    </location>
</feature>
<dbReference type="Proteomes" id="UP000034832">
    <property type="component" value="Unassembled WGS sequence"/>
</dbReference>
<evidence type="ECO:0000256" key="2">
    <source>
        <dbReference type="SAM" id="SignalP"/>
    </source>
</evidence>
<protein>
    <recommendedName>
        <fullName evidence="5">LTXXQ motif family protein</fullName>
    </recommendedName>
</protein>
<keyword evidence="2" id="KW-0732">Signal</keyword>
<dbReference type="Pfam" id="PF07813">
    <property type="entry name" value="LTXXQ"/>
    <property type="match status" value="1"/>
</dbReference>
<reference evidence="3" key="1">
    <citation type="submission" date="2019-04" db="EMBL/GenBank/DDBJ databases">
        <title>Whole genome sequencing of cave bacteria.</title>
        <authorList>
            <person name="Gan H.M."/>
            <person name="Barton H."/>
            <person name="Savka M.A."/>
        </authorList>
    </citation>
    <scope>NUCLEOTIDE SEQUENCE [LARGE SCALE GENOMIC DNA]</scope>
    <source>
        <strain evidence="3">LC387</strain>
    </source>
</reference>
<evidence type="ECO:0008006" key="5">
    <source>
        <dbReference type="Google" id="ProtNLM"/>
    </source>
</evidence>
<name>A0A4U6BRU0_9BRAD</name>
<evidence type="ECO:0000313" key="4">
    <source>
        <dbReference type="Proteomes" id="UP000034832"/>
    </source>
</evidence>
<feature type="region of interest" description="Disordered" evidence="1">
    <location>
        <begin position="159"/>
        <end position="197"/>
    </location>
</feature>
<dbReference type="STRING" id="211460.YH63_06010"/>
<evidence type="ECO:0000256" key="1">
    <source>
        <dbReference type="SAM" id="MobiDB-lite"/>
    </source>
</evidence>
<dbReference type="EMBL" id="LBIA02000001">
    <property type="protein sequence ID" value="TKT72265.1"/>
    <property type="molecule type" value="Genomic_DNA"/>
</dbReference>